<keyword evidence="2" id="KW-1185">Reference proteome</keyword>
<dbReference type="EMBL" id="JACRTE010000006">
    <property type="protein sequence ID" value="MBC8596623.1"/>
    <property type="molecule type" value="Genomic_DNA"/>
</dbReference>
<organism evidence="1 2">
    <name type="scientific">Qingrenia yutianensis</name>
    <dbReference type="NCBI Taxonomy" id="2763676"/>
    <lineage>
        <taxon>Bacteria</taxon>
        <taxon>Bacillati</taxon>
        <taxon>Bacillota</taxon>
        <taxon>Clostridia</taxon>
        <taxon>Eubacteriales</taxon>
        <taxon>Oscillospiraceae</taxon>
        <taxon>Qingrenia</taxon>
    </lineage>
</organism>
<name>A0A926IUB0_9FIRM</name>
<dbReference type="AlphaFoldDB" id="A0A926IUB0"/>
<dbReference type="Proteomes" id="UP000647416">
    <property type="component" value="Unassembled WGS sequence"/>
</dbReference>
<reference evidence="1" key="1">
    <citation type="submission" date="2020-08" db="EMBL/GenBank/DDBJ databases">
        <title>Genome public.</title>
        <authorList>
            <person name="Liu C."/>
            <person name="Sun Q."/>
        </authorList>
    </citation>
    <scope>NUCLEOTIDE SEQUENCE</scope>
    <source>
        <strain evidence="1">NSJ-50</strain>
    </source>
</reference>
<sequence length="228" mass="24905">MKKPLKITLIIILILLVGISAAAIWQRDNIKAFYLGMKYSSPDEISALMDDNDKIIEDALKEYNAGEIAELDEEQKKELESGALTEQEAIDIVLGKKDGKGQSTGSAKGAKKDETDEKISQQIAKMYVLKAQYTSALEGLRSSIIAEYKALPKDKHTTASKEALGKKALGMAASLESSCDANVNAVISELKSILSAAGRDMSLVSSIQTAYNNEKQLKKAYYINMYVK</sequence>
<evidence type="ECO:0000313" key="2">
    <source>
        <dbReference type="Proteomes" id="UP000647416"/>
    </source>
</evidence>
<gene>
    <name evidence="1" type="ORF">H8706_07030</name>
</gene>
<dbReference type="RefSeq" id="WP_262432064.1">
    <property type="nucleotide sequence ID" value="NZ_JACRTE010000006.1"/>
</dbReference>
<accession>A0A926IUB0</accession>
<evidence type="ECO:0000313" key="1">
    <source>
        <dbReference type="EMBL" id="MBC8596623.1"/>
    </source>
</evidence>
<proteinExistence type="predicted"/>
<protein>
    <submittedName>
        <fullName evidence="1">Uncharacterized protein</fullName>
    </submittedName>
</protein>
<comment type="caution">
    <text evidence="1">The sequence shown here is derived from an EMBL/GenBank/DDBJ whole genome shotgun (WGS) entry which is preliminary data.</text>
</comment>